<dbReference type="FunFam" id="1.10.10.900:FF:000001">
    <property type="entry name" value="SBDS, ribosome maturation factor"/>
    <property type="match status" value="1"/>
</dbReference>
<comment type="caution">
    <text evidence="13">The sequence shown here is derived from an EMBL/GenBank/DDBJ whole genome shotgun (WGS) entry which is preliminary data.</text>
</comment>
<dbReference type="SUPFAM" id="SSF109728">
    <property type="entry name" value="Hypothetical protein AF0491, middle domain"/>
    <property type="match status" value="1"/>
</dbReference>
<dbReference type="GO" id="GO:0005634">
    <property type="term" value="C:nucleus"/>
    <property type="evidence" value="ECO:0007669"/>
    <property type="project" value="UniProtKB-SubCell"/>
</dbReference>
<dbReference type="PANTHER" id="PTHR10927:SF1">
    <property type="entry name" value="RIBOSOME MATURATION PROTEIN SBDS"/>
    <property type="match status" value="1"/>
</dbReference>
<dbReference type="AlphaFoldDB" id="A0AAV4QI06"/>
<dbReference type="Gene3D" id="3.30.70.240">
    <property type="match status" value="1"/>
</dbReference>
<dbReference type="InterPro" id="IPR037188">
    <property type="entry name" value="Sdo1/SBDS_central_sf"/>
</dbReference>
<keyword evidence="6" id="KW-0690">Ribosome biogenesis</keyword>
<feature type="domain" description="Ribosome maturation protein SDO1/SBDS N-terminal" evidence="10">
    <location>
        <begin position="14"/>
        <end position="101"/>
    </location>
</feature>
<evidence type="ECO:0000259" key="12">
    <source>
        <dbReference type="Pfam" id="PF20268"/>
    </source>
</evidence>
<comment type="subunit">
    <text evidence="9">Associates with the 60S ribosomal subunit.</text>
</comment>
<dbReference type="Pfam" id="PF01172">
    <property type="entry name" value="SBDS_N"/>
    <property type="match status" value="1"/>
</dbReference>
<dbReference type="EMBL" id="BPLR01006289">
    <property type="protein sequence ID" value="GIY08785.1"/>
    <property type="molecule type" value="Genomic_DNA"/>
</dbReference>
<evidence type="ECO:0000256" key="4">
    <source>
        <dbReference type="ARBA" id="ARBA00014814"/>
    </source>
</evidence>
<keyword evidence="7" id="KW-0539">Nucleus</keyword>
<evidence type="ECO:0000259" key="10">
    <source>
        <dbReference type="Pfam" id="PF01172"/>
    </source>
</evidence>
<dbReference type="InterPro" id="IPR002140">
    <property type="entry name" value="Sdo1/SBDS"/>
</dbReference>
<evidence type="ECO:0000256" key="8">
    <source>
        <dbReference type="ARBA" id="ARBA00025433"/>
    </source>
</evidence>
<proteinExistence type="inferred from homology"/>
<gene>
    <name evidence="13" type="primary">sbds</name>
    <name evidence="13" type="ORF">CEXT_724241</name>
</gene>
<evidence type="ECO:0000313" key="13">
    <source>
        <dbReference type="EMBL" id="GIY08785.1"/>
    </source>
</evidence>
<evidence type="ECO:0000256" key="6">
    <source>
        <dbReference type="ARBA" id="ARBA00022517"/>
    </source>
</evidence>
<dbReference type="FunFam" id="3.30.1250.10:FF:000001">
    <property type="entry name" value="SBDS, ribosome maturation factor"/>
    <property type="match status" value="1"/>
</dbReference>
<evidence type="ECO:0000256" key="5">
    <source>
        <dbReference type="ARBA" id="ARBA00022490"/>
    </source>
</evidence>
<dbReference type="Pfam" id="PF09377">
    <property type="entry name" value="SBDS_domain_II"/>
    <property type="match status" value="1"/>
</dbReference>
<dbReference type="InterPro" id="IPR039100">
    <property type="entry name" value="Sdo1/SBDS-like"/>
</dbReference>
<evidence type="ECO:0000256" key="1">
    <source>
        <dbReference type="ARBA" id="ARBA00004123"/>
    </source>
</evidence>
<evidence type="ECO:0000256" key="9">
    <source>
        <dbReference type="ARBA" id="ARBA00049708"/>
    </source>
</evidence>
<dbReference type="Pfam" id="PF20268">
    <property type="entry name" value="SBDS_C"/>
    <property type="match status" value="1"/>
</dbReference>
<dbReference type="GO" id="GO:0042256">
    <property type="term" value="P:cytosolic ribosome assembly"/>
    <property type="evidence" value="ECO:0007669"/>
    <property type="project" value="InterPro"/>
</dbReference>
<feature type="domain" description="Ribosome maturation protein SDO1/SBDS C-terminal" evidence="12">
    <location>
        <begin position="172"/>
        <end position="247"/>
    </location>
</feature>
<comment type="similarity">
    <text evidence="3">Belongs to the SDO1/SBDS family.</text>
</comment>
<dbReference type="GO" id="GO:0005737">
    <property type="term" value="C:cytoplasm"/>
    <property type="evidence" value="ECO:0007669"/>
    <property type="project" value="UniProtKB-SubCell"/>
</dbReference>
<dbReference type="PANTHER" id="PTHR10927">
    <property type="entry name" value="RIBOSOME MATURATION PROTEIN SBDS"/>
    <property type="match status" value="1"/>
</dbReference>
<keyword evidence="5" id="KW-0963">Cytoplasm</keyword>
<evidence type="ECO:0000313" key="14">
    <source>
        <dbReference type="Proteomes" id="UP001054945"/>
    </source>
</evidence>
<sequence length="258" mass="29378">MSIFTPTNQIRLTNVAVVRMKKGGKRFEIACYKNKVMSWRTKVEKDIDEVLQTHVVFTNVSKGQAAKKEDLIKCFGKDNQTEICEEILFKGELQVSEKERQVQLESTFKDIATIVTDKCINPDTKRPYPMSIIEKSMKECHISVKPNKNSKQQALEVMKKLQEVMPIARSQMKLRISIPGGKAYKNKLKELAASIESQNMDGGNLQMFIVKFFMSIDLLIDPGNFRKVDEIVTNETKGKGQLEVISLKEIQEGDEALE</sequence>
<dbReference type="InterPro" id="IPR018978">
    <property type="entry name" value="SDO1/SBDS_central"/>
</dbReference>
<dbReference type="Gene3D" id="1.10.10.900">
    <property type="entry name" value="SBDS protein C-terminal domain, subdomain 1"/>
    <property type="match status" value="1"/>
</dbReference>
<comment type="function">
    <text evidence="8">Required for the assembly of mature ribosomes and ribosome biogenesis. Together with EFL1, triggers the GTP-dependent release of EIF6 from 60S pre-ribosomes in the cytoplasm, thereby activating ribosomes for translation competence by allowing 80S ribosome assembly and facilitating EIF6 recycling to the nucleus, where it is required for 60S rRNA processing and nuclear export. Required for normal levels of protein synthesis. May play a role in cellular stress resistance. May play a role in cellular response to DNA damage. May play a role in cell proliferation.</text>
</comment>
<reference evidence="13 14" key="1">
    <citation type="submission" date="2021-06" db="EMBL/GenBank/DDBJ databases">
        <title>Caerostris extrusa draft genome.</title>
        <authorList>
            <person name="Kono N."/>
            <person name="Arakawa K."/>
        </authorList>
    </citation>
    <scope>NUCLEOTIDE SEQUENCE [LARGE SCALE GENOMIC DNA]</scope>
</reference>
<accession>A0AAV4QI06</accession>
<evidence type="ECO:0000256" key="2">
    <source>
        <dbReference type="ARBA" id="ARBA00004496"/>
    </source>
</evidence>
<evidence type="ECO:0000256" key="3">
    <source>
        <dbReference type="ARBA" id="ARBA00007433"/>
    </source>
</evidence>
<dbReference type="Proteomes" id="UP001054945">
    <property type="component" value="Unassembled WGS sequence"/>
</dbReference>
<dbReference type="InterPro" id="IPR018023">
    <property type="entry name" value="Ribosome_mat_SBDS_CS"/>
</dbReference>
<name>A0AAV4QI06_CAEEX</name>
<keyword evidence="14" id="KW-1185">Reference proteome</keyword>
<organism evidence="13 14">
    <name type="scientific">Caerostris extrusa</name>
    <name type="common">Bark spider</name>
    <name type="synonym">Caerostris bankana</name>
    <dbReference type="NCBI Taxonomy" id="172846"/>
    <lineage>
        <taxon>Eukaryota</taxon>
        <taxon>Metazoa</taxon>
        <taxon>Ecdysozoa</taxon>
        <taxon>Arthropoda</taxon>
        <taxon>Chelicerata</taxon>
        <taxon>Arachnida</taxon>
        <taxon>Araneae</taxon>
        <taxon>Araneomorphae</taxon>
        <taxon>Entelegynae</taxon>
        <taxon>Araneoidea</taxon>
        <taxon>Araneidae</taxon>
        <taxon>Caerostris</taxon>
    </lineage>
</organism>
<evidence type="ECO:0000259" key="11">
    <source>
        <dbReference type="Pfam" id="PF09377"/>
    </source>
</evidence>
<dbReference type="PROSITE" id="PS01267">
    <property type="entry name" value="UPF0023"/>
    <property type="match status" value="1"/>
</dbReference>
<dbReference type="InterPro" id="IPR036786">
    <property type="entry name" value="Ribosome_mat_SBDS_N_sf"/>
</dbReference>
<dbReference type="NCBIfam" id="TIGR00291">
    <property type="entry name" value="RNA_SBDS"/>
    <property type="match status" value="1"/>
</dbReference>
<dbReference type="InterPro" id="IPR046928">
    <property type="entry name" value="SDO1/SBDS_C"/>
</dbReference>
<protein>
    <recommendedName>
        <fullName evidence="4">Ribosome maturation protein SBDS</fullName>
    </recommendedName>
</protein>
<dbReference type="SUPFAM" id="SSF89895">
    <property type="entry name" value="FYSH domain"/>
    <property type="match status" value="1"/>
</dbReference>
<evidence type="ECO:0000256" key="7">
    <source>
        <dbReference type="ARBA" id="ARBA00023242"/>
    </source>
</evidence>
<dbReference type="Gene3D" id="3.30.1250.10">
    <property type="entry name" value="Ribosome maturation protein SBDS, N-terminal domain"/>
    <property type="match status" value="1"/>
</dbReference>
<comment type="subcellular location">
    <subcellularLocation>
        <location evidence="2">Cytoplasm</location>
    </subcellularLocation>
    <subcellularLocation>
        <location evidence="1">Nucleus</location>
    </subcellularLocation>
</comment>
<feature type="domain" description="Ribosome maturation protein SDO1/SBDS central" evidence="11">
    <location>
        <begin position="109"/>
        <end position="169"/>
    </location>
</feature>
<dbReference type="InterPro" id="IPR019783">
    <property type="entry name" value="SDO1/SBDS_N"/>
</dbReference>